<dbReference type="PANTHER" id="PTHR43280">
    <property type="entry name" value="ARAC-FAMILY TRANSCRIPTIONAL REGULATOR"/>
    <property type="match status" value="1"/>
</dbReference>
<keyword evidence="3" id="KW-0472">Membrane</keyword>
<dbReference type="PROSITE" id="PS01124">
    <property type="entry name" value="HTH_ARAC_FAMILY_2"/>
    <property type="match status" value="1"/>
</dbReference>
<reference evidence="5 6" key="1">
    <citation type="submission" date="2018-11" db="EMBL/GenBank/DDBJ databases">
        <title>Proposal to divide the Flavobacteriaceae and reorganize its genera based on Amino Acid Identity values calculated from whole genome sequences.</title>
        <authorList>
            <person name="Nicholson A.C."/>
            <person name="Gulvik C.A."/>
            <person name="Whitney A.M."/>
            <person name="Humrighouse B.W."/>
            <person name="Bell M."/>
            <person name="Holmes B."/>
            <person name="Steigerwalt A.G."/>
            <person name="Villarma A."/>
            <person name="Sheth M."/>
            <person name="Batra D."/>
            <person name="Pryor J."/>
            <person name="Bernardet J.-F."/>
            <person name="Hugo C."/>
            <person name="Kampfer P."/>
            <person name="Newman J.D."/>
            <person name="McQuiston J.R."/>
        </authorList>
    </citation>
    <scope>NUCLEOTIDE SEQUENCE [LARGE SCALE GENOMIC DNA]</scope>
    <source>
        <strain evidence="5 6">H3001</strain>
    </source>
</reference>
<evidence type="ECO:0000256" key="3">
    <source>
        <dbReference type="SAM" id="Phobius"/>
    </source>
</evidence>
<gene>
    <name evidence="5" type="ORF">EIB71_02470</name>
</gene>
<keyword evidence="3" id="KW-0812">Transmembrane</keyword>
<feature type="transmembrane region" description="Helical" evidence="3">
    <location>
        <begin position="385"/>
        <end position="405"/>
    </location>
</feature>
<dbReference type="InterPro" id="IPR019734">
    <property type="entry name" value="TPR_rpt"/>
</dbReference>
<dbReference type="Gene3D" id="1.10.10.60">
    <property type="entry name" value="Homeodomain-like"/>
    <property type="match status" value="2"/>
</dbReference>
<keyword evidence="2" id="KW-0802">TPR repeat</keyword>
<keyword evidence="3" id="KW-1133">Transmembrane helix</keyword>
<dbReference type="PROSITE" id="PS50005">
    <property type="entry name" value="TPR"/>
    <property type="match status" value="1"/>
</dbReference>
<dbReference type="InterPro" id="IPR011990">
    <property type="entry name" value="TPR-like_helical_dom_sf"/>
</dbReference>
<evidence type="ECO:0000256" key="1">
    <source>
        <dbReference type="ARBA" id="ARBA00023125"/>
    </source>
</evidence>
<sequence length="562" mass="66052">MRRNILLFGIVILCGATGSAQHSLSEYYELQKDYESLAENDTTALPSIKKSVKIAKFHKNDSHLLYAYEDAVYFSSNRDQKLKYADSCVQTALKIKDPPIMSMAFLGRGTVYYFHFRKFPEALNDYLRAAAYAEKTSDLYLKFKIKYNIGLVKSYLGFYEEALLQFQDCFAFFASNLKTDLHPNLRFNNTKGYLNSLHQIMICERSMENWQKVGKWLKIAKPYADSISFAPEHAYFLKEKGIFYYENASYSEAIKNLRTAQSSLEKRQEDHHLAVLYFYLGQSYLKMKRHTEAYNYLKRVDSLFSANETPLPEIRKSYETLLSNPHFLLTPADRRHYTLQLLKADRILHKDFPFLSSRIYREYDSADLRREKENLVRSDLFFRQISNLLTCVGAALLIALVAVAWRQKTILRNYRKLQLNLKTSPSANLQTLHQSGRKMSYPPEVVNDLLAKLEVFEKGQIFTDPDFTLEKLAKHLNTNKNHLSYVLNEHRKTNFHRYIASLRIRYITQLMNNNPVYLKYTTDTLAQCCGIKHRQHFSKLFYEFNKIRPSDFIEQRRKELKH</sequence>
<evidence type="ECO:0000313" key="5">
    <source>
        <dbReference type="EMBL" id="AZI66612.1"/>
    </source>
</evidence>
<accession>A0ABN5SW90</accession>
<keyword evidence="6" id="KW-1185">Reference proteome</keyword>
<dbReference type="RefSeq" id="WP_124757207.1">
    <property type="nucleotide sequence ID" value="NZ_CBCRWA010000003.1"/>
</dbReference>
<dbReference type="SMART" id="SM00028">
    <property type="entry name" value="TPR"/>
    <property type="match status" value="4"/>
</dbReference>
<dbReference type="EMBL" id="CP034158">
    <property type="protein sequence ID" value="AZI66612.1"/>
    <property type="molecule type" value="Genomic_DNA"/>
</dbReference>
<dbReference type="PANTHER" id="PTHR43280:SF2">
    <property type="entry name" value="HTH-TYPE TRANSCRIPTIONAL REGULATOR EXSA"/>
    <property type="match status" value="1"/>
</dbReference>
<dbReference type="Gene3D" id="1.25.40.10">
    <property type="entry name" value="Tetratricopeptide repeat domain"/>
    <property type="match status" value="2"/>
</dbReference>
<evidence type="ECO:0000256" key="2">
    <source>
        <dbReference type="PROSITE-ProRule" id="PRU00339"/>
    </source>
</evidence>
<feature type="repeat" description="TPR" evidence="2">
    <location>
        <begin position="274"/>
        <end position="307"/>
    </location>
</feature>
<name>A0ABN5SW90_9FLAO</name>
<proteinExistence type="predicted"/>
<dbReference type="Proteomes" id="UP000274483">
    <property type="component" value="Chromosome"/>
</dbReference>
<evidence type="ECO:0000259" key="4">
    <source>
        <dbReference type="PROSITE" id="PS01124"/>
    </source>
</evidence>
<protein>
    <submittedName>
        <fullName evidence="5">Helix-turn-helix domain-containing protein</fullName>
    </submittedName>
</protein>
<feature type="domain" description="HTH araC/xylS-type" evidence="4">
    <location>
        <begin position="451"/>
        <end position="555"/>
    </location>
</feature>
<organism evidence="5 6">
    <name type="scientific">Kaistella daneshvariae</name>
    <dbReference type="NCBI Taxonomy" id="2487074"/>
    <lineage>
        <taxon>Bacteria</taxon>
        <taxon>Pseudomonadati</taxon>
        <taxon>Bacteroidota</taxon>
        <taxon>Flavobacteriia</taxon>
        <taxon>Flavobacteriales</taxon>
        <taxon>Weeksellaceae</taxon>
        <taxon>Chryseobacterium group</taxon>
        <taxon>Kaistella</taxon>
    </lineage>
</organism>
<dbReference type="InterPro" id="IPR018060">
    <property type="entry name" value="HTH_AraC"/>
</dbReference>
<keyword evidence="1" id="KW-0238">DNA-binding</keyword>
<dbReference type="SMART" id="SM00342">
    <property type="entry name" value="HTH_ARAC"/>
    <property type="match status" value="1"/>
</dbReference>
<dbReference type="SUPFAM" id="SSF48452">
    <property type="entry name" value="TPR-like"/>
    <property type="match status" value="2"/>
</dbReference>
<evidence type="ECO:0000313" key="6">
    <source>
        <dbReference type="Proteomes" id="UP000274483"/>
    </source>
</evidence>